<evidence type="ECO:0000313" key="8">
    <source>
        <dbReference type="Proteomes" id="UP001597286"/>
    </source>
</evidence>
<keyword evidence="3 6" id="KW-0812">Transmembrane</keyword>
<gene>
    <name evidence="7" type="ORF">ACFSJG_16350</name>
</gene>
<feature type="transmembrane region" description="Helical" evidence="6">
    <location>
        <begin position="120"/>
        <end position="140"/>
    </location>
</feature>
<dbReference type="RefSeq" id="WP_378486280.1">
    <property type="nucleotide sequence ID" value="NZ_JBHUFB010000012.1"/>
</dbReference>
<name>A0ABW4P6Y9_9NOCA</name>
<evidence type="ECO:0000256" key="5">
    <source>
        <dbReference type="ARBA" id="ARBA00023136"/>
    </source>
</evidence>
<keyword evidence="4 6" id="KW-1133">Transmembrane helix</keyword>
<dbReference type="Proteomes" id="UP001597286">
    <property type="component" value="Unassembled WGS sequence"/>
</dbReference>
<dbReference type="InterPro" id="IPR012506">
    <property type="entry name" value="TMEM86B-like"/>
</dbReference>
<comment type="similarity">
    <text evidence="2">Belongs to the TMEM86 family.</text>
</comment>
<comment type="caution">
    <text evidence="7">The sequence shown here is derived from an EMBL/GenBank/DDBJ whole genome shotgun (WGS) entry which is preliminary data.</text>
</comment>
<dbReference type="EMBL" id="JBHUFB010000012">
    <property type="protein sequence ID" value="MFD1813791.1"/>
    <property type="molecule type" value="Genomic_DNA"/>
</dbReference>
<dbReference type="PANTHER" id="PTHR31885">
    <property type="entry name" value="GH04784P"/>
    <property type="match status" value="1"/>
</dbReference>
<evidence type="ECO:0000256" key="2">
    <source>
        <dbReference type="ARBA" id="ARBA00007375"/>
    </source>
</evidence>
<evidence type="ECO:0000256" key="1">
    <source>
        <dbReference type="ARBA" id="ARBA00004141"/>
    </source>
</evidence>
<feature type="transmembrane region" description="Helical" evidence="6">
    <location>
        <begin position="146"/>
        <end position="166"/>
    </location>
</feature>
<feature type="transmembrane region" description="Helical" evidence="6">
    <location>
        <begin position="197"/>
        <end position="215"/>
    </location>
</feature>
<reference evidence="8" key="1">
    <citation type="journal article" date="2019" name="Int. J. Syst. Evol. Microbiol.">
        <title>The Global Catalogue of Microorganisms (GCM) 10K type strain sequencing project: providing services to taxonomists for standard genome sequencing and annotation.</title>
        <authorList>
            <consortium name="The Broad Institute Genomics Platform"/>
            <consortium name="The Broad Institute Genome Sequencing Center for Infectious Disease"/>
            <person name="Wu L."/>
            <person name="Ma J."/>
        </authorList>
    </citation>
    <scope>NUCLEOTIDE SEQUENCE [LARGE SCALE GENOMIC DNA]</scope>
    <source>
        <strain evidence="8">DT72</strain>
    </source>
</reference>
<accession>A0ABW4P6Y9</accession>
<evidence type="ECO:0000256" key="3">
    <source>
        <dbReference type="ARBA" id="ARBA00022692"/>
    </source>
</evidence>
<keyword evidence="5 6" id="KW-0472">Membrane</keyword>
<comment type="subcellular location">
    <subcellularLocation>
        <location evidence="1">Membrane</location>
        <topology evidence="1">Multi-pass membrane protein</topology>
    </subcellularLocation>
</comment>
<sequence>MKLDVPPRGAVLVIAVFALLVVVHLAAQLADADRLVDVTQWFLMPVLAAILVAVTSSPHSRLVRTALVALAFSWLGDTAPDAFDGDTAFLVMIGFFLLAQLAYVAAFLPYRDRSVLRRPAVAGYVLAVALLVAACAPGAGALLVPALVYGLCLGTMAVLSTGLGVIAGVGGALFLASDAMIALGAFADWFTPPVEGFWVMLTYIAGQALLAYGVAATDRAATATPDVSSVAR</sequence>
<feature type="transmembrane region" description="Helical" evidence="6">
    <location>
        <begin position="38"/>
        <end position="54"/>
    </location>
</feature>
<organism evidence="7 8">
    <name type="scientific">Rhodococcus gannanensis</name>
    <dbReference type="NCBI Taxonomy" id="1960308"/>
    <lineage>
        <taxon>Bacteria</taxon>
        <taxon>Bacillati</taxon>
        <taxon>Actinomycetota</taxon>
        <taxon>Actinomycetes</taxon>
        <taxon>Mycobacteriales</taxon>
        <taxon>Nocardiaceae</taxon>
        <taxon>Rhodococcus</taxon>
    </lineage>
</organism>
<evidence type="ECO:0000256" key="6">
    <source>
        <dbReference type="SAM" id="Phobius"/>
    </source>
</evidence>
<feature type="transmembrane region" description="Helical" evidence="6">
    <location>
        <begin position="88"/>
        <end position="108"/>
    </location>
</feature>
<dbReference type="PANTHER" id="PTHR31885:SF6">
    <property type="entry name" value="GH04784P"/>
    <property type="match status" value="1"/>
</dbReference>
<proteinExistence type="inferred from homology"/>
<evidence type="ECO:0000256" key="4">
    <source>
        <dbReference type="ARBA" id="ARBA00022989"/>
    </source>
</evidence>
<protein>
    <submittedName>
        <fullName evidence="7">Lysoplasmalogenase family protein</fullName>
    </submittedName>
</protein>
<evidence type="ECO:0000313" key="7">
    <source>
        <dbReference type="EMBL" id="MFD1813791.1"/>
    </source>
</evidence>
<keyword evidence="8" id="KW-1185">Reference proteome</keyword>
<dbReference type="Pfam" id="PF07947">
    <property type="entry name" value="YhhN"/>
    <property type="match status" value="1"/>
</dbReference>